<name>A0A1G2KQG3_9BACT</name>
<comment type="caution">
    <text evidence="2">The sequence shown here is derived from an EMBL/GenBank/DDBJ whole genome shotgun (WGS) entry which is preliminary data.</text>
</comment>
<protein>
    <submittedName>
        <fullName evidence="2">Uncharacterized protein</fullName>
    </submittedName>
</protein>
<organism evidence="2 3">
    <name type="scientific">Candidatus Sungbacteria bacterium RIFCSPHIGHO2_02_FULL_49_20</name>
    <dbReference type="NCBI Taxonomy" id="1802272"/>
    <lineage>
        <taxon>Bacteria</taxon>
        <taxon>Candidatus Sungiibacteriota</taxon>
    </lineage>
</organism>
<keyword evidence="1" id="KW-0472">Membrane</keyword>
<keyword evidence="1" id="KW-1133">Transmembrane helix</keyword>
<dbReference type="AlphaFoldDB" id="A0A1G2KQG3"/>
<sequence>MTRTTKIVLAILILGILTLLGWGAYYWFFTPRGGAGTQPGQRSFLFFPSGETTPTTDNQNNNGEPIIPELTQNGDLVKIVSDPVIGATLTKDETKLLYYKRSGGNLFRSDPDGKNEETVLNLTVVGLTDVNWSADRASAILSFIENGAVKRFIENVATSSTLFLPSSITSVDWSPTDPKVIAYTERKAPGISVTTASSALKNARVIFTNTVPDYILQWQNKSSLLLVTPPSFVAPSLALSVALTGKATELPAGRGLMILPNPLGTVLAVSGVDNGKPLPLRLINQKGETVGTADVATLTEKCAWAADGSAIYCAIPINPDGRLPDDWYKGLVSFSDRIVKIDSRTGAVTDILARSTFDAVNLFADSKNQFLFFTNKTDSSLWRIKLK</sequence>
<dbReference type="EMBL" id="MHQK01000050">
    <property type="protein sequence ID" value="OHA00711.1"/>
    <property type="molecule type" value="Genomic_DNA"/>
</dbReference>
<keyword evidence="1" id="KW-0812">Transmembrane</keyword>
<feature type="transmembrane region" description="Helical" evidence="1">
    <location>
        <begin position="7"/>
        <end position="28"/>
    </location>
</feature>
<evidence type="ECO:0000256" key="1">
    <source>
        <dbReference type="SAM" id="Phobius"/>
    </source>
</evidence>
<evidence type="ECO:0000313" key="2">
    <source>
        <dbReference type="EMBL" id="OHA00711.1"/>
    </source>
</evidence>
<dbReference type="SUPFAM" id="SSF50969">
    <property type="entry name" value="YVTN repeat-like/Quinoprotein amine dehydrogenase"/>
    <property type="match status" value="1"/>
</dbReference>
<dbReference type="InterPro" id="IPR011044">
    <property type="entry name" value="Quino_amine_DH_bsu"/>
</dbReference>
<gene>
    <name evidence="2" type="ORF">A3C12_00570</name>
</gene>
<proteinExistence type="predicted"/>
<evidence type="ECO:0000313" key="3">
    <source>
        <dbReference type="Proteomes" id="UP000178710"/>
    </source>
</evidence>
<reference evidence="2 3" key="1">
    <citation type="journal article" date="2016" name="Nat. Commun.">
        <title>Thousands of microbial genomes shed light on interconnected biogeochemical processes in an aquifer system.</title>
        <authorList>
            <person name="Anantharaman K."/>
            <person name="Brown C.T."/>
            <person name="Hug L.A."/>
            <person name="Sharon I."/>
            <person name="Castelle C.J."/>
            <person name="Probst A.J."/>
            <person name="Thomas B.C."/>
            <person name="Singh A."/>
            <person name="Wilkins M.J."/>
            <person name="Karaoz U."/>
            <person name="Brodie E.L."/>
            <person name="Williams K.H."/>
            <person name="Hubbard S.S."/>
            <person name="Banfield J.F."/>
        </authorList>
    </citation>
    <scope>NUCLEOTIDE SEQUENCE [LARGE SCALE GENOMIC DNA]</scope>
</reference>
<dbReference type="Proteomes" id="UP000178710">
    <property type="component" value="Unassembled WGS sequence"/>
</dbReference>
<accession>A0A1G2KQG3</accession>